<dbReference type="AlphaFoldDB" id="A0A816TS54"/>
<evidence type="ECO:0000256" key="1">
    <source>
        <dbReference type="SAM" id="MobiDB-lite"/>
    </source>
</evidence>
<feature type="domain" description="MULE transposase" evidence="2">
    <location>
        <begin position="222"/>
        <end position="309"/>
    </location>
</feature>
<reference evidence="3" key="1">
    <citation type="submission" date="2021-02" db="EMBL/GenBank/DDBJ databases">
        <authorList>
            <person name="Nowell W R."/>
        </authorList>
    </citation>
    <scope>NUCLEOTIDE SEQUENCE</scope>
</reference>
<dbReference type="EMBL" id="CAJNRE010011624">
    <property type="protein sequence ID" value="CAF2103108.1"/>
    <property type="molecule type" value="Genomic_DNA"/>
</dbReference>
<gene>
    <name evidence="3" type="ORF">MBJ925_LOCUS22633</name>
</gene>
<accession>A0A816TS54</accession>
<dbReference type="Pfam" id="PF10551">
    <property type="entry name" value="MULE"/>
    <property type="match status" value="1"/>
</dbReference>
<dbReference type="Proteomes" id="UP000663824">
    <property type="component" value="Unassembled WGS sequence"/>
</dbReference>
<evidence type="ECO:0000259" key="2">
    <source>
        <dbReference type="Pfam" id="PF10551"/>
    </source>
</evidence>
<evidence type="ECO:0000313" key="3">
    <source>
        <dbReference type="EMBL" id="CAF2103108.1"/>
    </source>
</evidence>
<feature type="region of interest" description="Disordered" evidence="1">
    <location>
        <begin position="12"/>
        <end position="35"/>
    </location>
</feature>
<organism evidence="3 4">
    <name type="scientific">Rotaria magnacalcarata</name>
    <dbReference type="NCBI Taxonomy" id="392030"/>
    <lineage>
        <taxon>Eukaryota</taxon>
        <taxon>Metazoa</taxon>
        <taxon>Spiralia</taxon>
        <taxon>Gnathifera</taxon>
        <taxon>Rotifera</taxon>
        <taxon>Eurotatoria</taxon>
        <taxon>Bdelloidea</taxon>
        <taxon>Philodinida</taxon>
        <taxon>Philodinidae</taxon>
        <taxon>Rotaria</taxon>
    </lineage>
</organism>
<comment type="caution">
    <text evidence="3">The sequence shown here is derived from an EMBL/GenBank/DDBJ whole genome shotgun (WGS) entry which is preliminary data.</text>
</comment>
<proteinExistence type="predicted"/>
<dbReference type="InterPro" id="IPR018289">
    <property type="entry name" value="MULE_transposase_dom"/>
</dbReference>
<evidence type="ECO:0000313" key="4">
    <source>
        <dbReference type="Proteomes" id="UP000663824"/>
    </source>
</evidence>
<sequence>MATTTVIGEVPPYVSDDEMDASEMEHNGNKKREKKRQRNWVEKMVFINTEEAEEAMIKEDQRSYHHTNTTATEKRNFIDVIKSKLVVKNVTLTFIYYLNLQMIKIPTEVKTIIQESFELKLKPKAIIEVLHECGITTPSIHQLNNFLRTIKSKKLDPTSISLGEIEKWCLKSSQSIPESDDAPFFALYQIIYDDDGDINENKFRFFITIKRLLQTASISKKIHADATYKLVWQGFPVLIIGATDLDRHLHLFGMAICSNETTQDFRFRFRSLQKGMKKLNLEEIDPDFLIADDADAIRNAFQDVFGEKKWLCVGRICVEM</sequence>
<name>A0A816TS54_9BILA</name>
<protein>
    <recommendedName>
        <fullName evidence="2">MULE transposase domain-containing protein</fullName>
    </recommendedName>
</protein>